<feature type="domain" description="Glycosyl transferase family 1" evidence="2">
    <location>
        <begin position="196"/>
        <end position="342"/>
    </location>
</feature>
<dbReference type="eggNOG" id="COG0438">
    <property type="taxonomic scope" value="Bacteria"/>
</dbReference>
<keyword evidence="1 3" id="KW-0808">Transferase</keyword>
<organism evidence="3 4">
    <name type="scientific">Porphyromonas catoniae F0037</name>
    <dbReference type="NCBI Taxonomy" id="1127696"/>
    <lineage>
        <taxon>Bacteria</taxon>
        <taxon>Pseudomonadati</taxon>
        <taxon>Bacteroidota</taxon>
        <taxon>Bacteroidia</taxon>
        <taxon>Bacteroidales</taxon>
        <taxon>Porphyromonadaceae</taxon>
        <taxon>Porphyromonas</taxon>
    </lineage>
</organism>
<proteinExistence type="predicted"/>
<dbReference type="CDD" id="cd03809">
    <property type="entry name" value="GT4_MtfB-like"/>
    <property type="match status" value="1"/>
</dbReference>
<dbReference type="SUPFAM" id="SSF53756">
    <property type="entry name" value="UDP-Glycosyltransferase/glycogen phosphorylase"/>
    <property type="match status" value="1"/>
</dbReference>
<evidence type="ECO:0000259" key="2">
    <source>
        <dbReference type="Pfam" id="PF00534"/>
    </source>
</evidence>
<accession>L1NH85</accession>
<gene>
    <name evidence="3" type="ORF">HMPREF9134_00287</name>
</gene>
<dbReference type="RefSeq" id="WP_005468426.1">
    <property type="nucleotide sequence ID" value="NZ_KB291042.1"/>
</dbReference>
<protein>
    <submittedName>
        <fullName evidence="3">Glycosyltransferase, group 1 family protein</fullName>
    </submittedName>
</protein>
<dbReference type="EMBL" id="AMEQ01000011">
    <property type="protein sequence ID" value="EKY02743.1"/>
    <property type="molecule type" value="Genomic_DNA"/>
</dbReference>
<dbReference type="GO" id="GO:0009103">
    <property type="term" value="P:lipopolysaccharide biosynthetic process"/>
    <property type="evidence" value="ECO:0007669"/>
    <property type="project" value="TreeGrafter"/>
</dbReference>
<dbReference type="AlphaFoldDB" id="L1NH85"/>
<evidence type="ECO:0000313" key="4">
    <source>
        <dbReference type="Proteomes" id="UP000010408"/>
    </source>
</evidence>
<dbReference type="HOGENOM" id="CLU_066447_0_0_10"/>
<sequence length="372" mass="42760">MKRIVISAVNLRKGGTLTILRQCLSFLSEWAPKAGYEVVALVHRRELAYYPSIQYIELPWAADSWLKRLWCEYHTMGKISQELGEGTELWLSLHDTTPRVKALHQAVYCQTSFPFMKWRLRDFSFDPKIPLFTMLTKFAYRIGIHRNRYLVVQQRWLREGFSRMFGINEAKFIVAPPPRKSSPPQQAEGQTTQGEAKPFTFLFASTPDVHKNFELLASASQILENKLGKGTFETIFTLSGEENKYARWLRENWGGVASLRFAGFQAPTDLQALYARTDCLVFPSRVETWGLPISEFMPYDRPMLLANQPYAHETSAGARQVAYFDIDNAEALASMMERAIQRDPELFHPNPIRPTAPPLALDWQELFTLLLS</sequence>
<name>L1NH85_9PORP</name>
<evidence type="ECO:0000256" key="1">
    <source>
        <dbReference type="ARBA" id="ARBA00022679"/>
    </source>
</evidence>
<dbReference type="Proteomes" id="UP000010408">
    <property type="component" value="Unassembled WGS sequence"/>
</dbReference>
<reference evidence="3 4" key="1">
    <citation type="submission" date="2012-05" db="EMBL/GenBank/DDBJ databases">
        <authorList>
            <person name="Weinstock G."/>
            <person name="Sodergren E."/>
            <person name="Lobos E.A."/>
            <person name="Fulton L."/>
            <person name="Fulton R."/>
            <person name="Courtney L."/>
            <person name="Fronick C."/>
            <person name="O'Laughlin M."/>
            <person name="Godfrey J."/>
            <person name="Wilson R.M."/>
            <person name="Miner T."/>
            <person name="Farmer C."/>
            <person name="Delehaunty K."/>
            <person name="Cordes M."/>
            <person name="Minx P."/>
            <person name="Tomlinson C."/>
            <person name="Chen J."/>
            <person name="Wollam A."/>
            <person name="Pepin K.H."/>
            <person name="Bhonagiri V."/>
            <person name="Zhang X."/>
            <person name="Suruliraj S."/>
            <person name="Warren W."/>
            <person name="Mitreva M."/>
            <person name="Mardis E.R."/>
            <person name="Wilson R.K."/>
        </authorList>
    </citation>
    <scope>NUCLEOTIDE SEQUENCE [LARGE SCALE GENOMIC DNA]</scope>
    <source>
        <strain evidence="3 4">F0037</strain>
    </source>
</reference>
<dbReference type="Pfam" id="PF00534">
    <property type="entry name" value="Glycos_transf_1"/>
    <property type="match status" value="1"/>
</dbReference>
<evidence type="ECO:0000313" key="3">
    <source>
        <dbReference type="EMBL" id="EKY02743.1"/>
    </source>
</evidence>
<dbReference type="GO" id="GO:0016757">
    <property type="term" value="F:glycosyltransferase activity"/>
    <property type="evidence" value="ECO:0007669"/>
    <property type="project" value="InterPro"/>
</dbReference>
<dbReference type="STRING" id="1127696.HMPREF9134_00287"/>
<dbReference type="Gene3D" id="3.40.50.2000">
    <property type="entry name" value="Glycogen Phosphorylase B"/>
    <property type="match status" value="1"/>
</dbReference>
<dbReference type="PANTHER" id="PTHR46401:SF2">
    <property type="entry name" value="GLYCOSYLTRANSFERASE WBBK-RELATED"/>
    <property type="match status" value="1"/>
</dbReference>
<comment type="caution">
    <text evidence="3">The sequence shown here is derived from an EMBL/GenBank/DDBJ whole genome shotgun (WGS) entry which is preliminary data.</text>
</comment>
<dbReference type="InterPro" id="IPR001296">
    <property type="entry name" value="Glyco_trans_1"/>
</dbReference>
<dbReference type="PATRIC" id="fig|1127696.3.peg.238"/>
<dbReference type="PANTHER" id="PTHR46401">
    <property type="entry name" value="GLYCOSYLTRANSFERASE WBBK-RELATED"/>
    <property type="match status" value="1"/>
</dbReference>